<keyword evidence="10" id="KW-0969">Cilium</keyword>
<keyword evidence="4" id="KW-0175">Coiled coil</keyword>
<proteinExistence type="inferred from homology"/>
<keyword evidence="10" id="KW-0282">Flagellum</keyword>
<dbReference type="Pfam" id="PF02465">
    <property type="entry name" value="FliD_N"/>
    <property type="match status" value="1"/>
</dbReference>
<dbReference type="OrthoDB" id="5980200at2"/>
<comment type="similarity">
    <text evidence="1 7">Belongs to the FliD family.</text>
</comment>
<keyword evidence="10" id="KW-0966">Cell projection</keyword>
<comment type="caution">
    <text evidence="10">The sequence shown here is derived from an EMBL/GenBank/DDBJ whole genome shotgun (WGS) entry which is preliminary data.</text>
</comment>
<dbReference type="GO" id="GO:0007155">
    <property type="term" value="P:cell adhesion"/>
    <property type="evidence" value="ECO:0007669"/>
    <property type="project" value="InterPro"/>
</dbReference>
<dbReference type="RefSeq" id="WP_034892617.1">
    <property type="nucleotide sequence ID" value="NZ_JRUQ01000037.1"/>
</dbReference>
<gene>
    <name evidence="10" type="ORF">NG99_11735</name>
</gene>
<dbReference type="InterPro" id="IPR003481">
    <property type="entry name" value="FliD_N"/>
</dbReference>
<dbReference type="PANTHER" id="PTHR30288:SF0">
    <property type="entry name" value="FLAGELLAR HOOK-ASSOCIATED PROTEIN 2"/>
    <property type="match status" value="1"/>
</dbReference>
<evidence type="ECO:0000313" key="11">
    <source>
        <dbReference type="Proteomes" id="UP000030351"/>
    </source>
</evidence>
<keyword evidence="7" id="KW-0964">Secreted</keyword>
<dbReference type="InterPro" id="IPR010809">
    <property type="entry name" value="FliD_C"/>
</dbReference>
<dbReference type="GO" id="GO:0009424">
    <property type="term" value="C:bacterial-type flagellum hook"/>
    <property type="evidence" value="ECO:0007669"/>
    <property type="project" value="UniProtKB-UniRule"/>
</dbReference>
<keyword evidence="11" id="KW-1185">Reference proteome</keyword>
<accession>A0A0A3Z6N6</accession>
<feature type="domain" description="Flagellar hook-associated protein 2 N-terminal" evidence="8">
    <location>
        <begin position="11"/>
        <end position="104"/>
    </location>
</feature>
<dbReference type="Pfam" id="PF07195">
    <property type="entry name" value="FliD_C"/>
    <property type="match status" value="1"/>
</dbReference>
<evidence type="ECO:0000256" key="6">
    <source>
        <dbReference type="ARBA" id="ARBA00025175"/>
    </source>
</evidence>
<evidence type="ECO:0000259" key="9">
    <source>
        <dbReference type="Pfam" id="PF07195"/>
    </source>
</evidence>
<evidence type="ECO:0000313" key="10">
    <source>
        <dbReference type="EMBL" id="KGT93331.1"/>
    </source>
</evidence>
<sequence>MATMTSLGIGSGLDLETMLSQLKAAEQTRLSPYNKLQASYKAKISSWGQISSSLSSLQTSVKKMSSDAFNTLNVGSNKAFTAKATSEASADSHEITVSQLATAHKVKTSTFEDANKDLGVTDGGTRTLTISQENGKSFTVTLADDETSLNDIAKAINKEGGDVKANVQRTDGGYQLVLSSKTTGSDGMIGVSVKGDDNLAGFMTCNNGGAAEDENGLPTNDDRMTIVTEAKDAKLRVDGSDFTRSSNTISDIITGVTLDLKSPSEANEDGNLKSEQLTLSKDTSAIKSSMKDFVKQYNALLTQTSAASKYVPVDTNGMLDSDVATQNGQNGALVGDSMLRGLVGDIRSTVNSVYGDATAEYSALADLGIKIDPTTGQMTLDESKLDEAIASEPDQIANMFQDRNGQQGISSRLNEIITSFIGDDKTSIDGQIKNTTDGLDSQLKIMETQIAKTQKLIDGQVERYRVQFQNLDATMAKLSGMSNSVTAMLTGLN</sequence>
<comment type="subunit">
    <text evidence="2 7">Homopentamer.</text>
</comment>
<dbReference type="InterPro" id="IPR010810">
    <property type="entry name" value="Flagellin_hook_IN_motif"/>
</dbReference>
<evidence type="ECO:0000256" key="4">
    <source>
        <dbReference type="ARBA" id="ARBA00023054"/>
    </source>
</evidence>
<reference evidence="10 11" key="1">
    <citation type="submission" date="2014-10" db="EMBL/GenBank/DDBJ databases">
        <title>Genome sequence of Erwinia typographi M043b.</title>
        <authorList>
            <person name="Chan K.-G."/>
            <person name="Tan W.-S."/>
        </authorList>
    </citation>
    <scope>NUCLEOTIDE SEQUENCE [LARGE SCALE GENOMIC DNA]</scope>
    <source>
        <strain evidence="10 11">M043b</strain>
    </source>
</reference>
<dbReference type="GO" id="GO:0071973">
    <property type="term" value="P:bacterial-type flagellum-dependent cell motility"/>
    <property type="evidence" value="ECO:0007669"/>
    <property type="project" value="TreeGrafter"/>
</dbReference>
<organism evidence="10 11">
    <name type="scientific">Erwinia typographi</name>
    <dbReference type="NCBI Taxonomy" id="371042"/>
    <lineage>
        <taxon>Bacteria</taxon>
        <taxon>Pseudomonadati</taxon>
        <taxon>Pseudomonadota</taxon>
        <taxon>Gammaproteobacteria</taxon>
        <taxon>Enterobacterales</taxon>
        <taxon>Erwiniaceae</taxon>
        <taxon>Erwinia</taxon>
    </lineage>
</organism>
<dbReference type="PANTHER" id="PTHR30288">
    <property type="entry name" value="FLAGELLAR CAP/ASSEMBLY PROTEIN FLID"/>
    <property type="match status" value="1"/>
</dbReference>
<feature type="domain" description="Flagellar hook-associated protein 2 C-terminal" evidence="9">
    <location>
        <begin position="230"/>
        <end position="478"/>
    </location>
</feature>
<comment type="subcellular location">
    <subcellularLocation>
        <location evidence="7">Secreted</location>
    </subcellularLocation>
    <subcellularLocation>
        <location evidence="7">Bacterial flagellum</location>
    </subcellularLocation>
</comment>
<dbReference type="STRING" id="371042.NG99_11735"/>
<evidence type="ECO:0000256" key="3">
    <source>
        <dbReference type="ARBA" id="ARBA00016246"/>
    </source>
</evidence>
<evidence type="ECO:0000256" key="7">
    <source>
        <dbReference type="RuleBase" id="RU362066"/>
    </source>
</evidence>
<dbReference type="EMBL" id="JRUQ01000037">
    <property type="protein sequence ID" value="KGT93331.1"/>
    <property type="molecule type" value="Genomic_DNA"/>
</dbReference>
<dbReference type="GO" id="GO:0009421">
    <property type="term" value="C:bacterial-type flagellum filament cap"/>
    <property type="evidence" value="ECO:0007669"/>
    <property type="project" value="InterPro"/>
</dbReference>
<evidence type="ECO:0000256" key="2">
    <source>
        <dbReference type="ARBA" id="ARBA00011255"/>
    </source>
</evidence>
<evidence type="ECO:0000256" key="1">
    <source>
        <dbReference type="ARBA" id="ARBA00009764"/>
    </source>
</evidence>
<evidence type="ECO:0000259" key="8">
    <source>
        <dbReference type="Pfam" id="PF02465"/>
    </source>
</evidence>
<dbReference type="InterPro" id="IPR040026">
    <property type="entry name" value="FliD"/>
</dbReference>
<comment type="function">
    <text evidence="7">Required for morphogenesis and for the elongation of the flagellar filament by facilitating polymerization of the flagellin monomers at the tip of growing filament. Forms a capping structure, which prevents flagellin subunits (transported through the central channel of the flagellum) from leaking out without polymerization at the distal end.</text>
</comment>
<dbReference type="Proteomes" id="UP000030351">
    <property type="component" value="Unassembled WGS sequence"/>
</dbReference>
<protein>
    <recommendedName>
        <fullName evidence="3 7">Flagellar hook-associated protein 2</fullName>
        <shortName evidence="7">HAP2</shortName>
    </recommendedName>
    <alternativeName>
        <fullName evidence="7">Flagellar cap protein</fullName>
    </alternativeName>
</protein>
<evidence type="ECO:0000256" key="5">
    <source>
        <dbReference type="ARBA" id="ARBA00023143"/>
    </source>
</evidence>
<dbReference type="Pfam" id="PF07196">
    <property type="entry name" value="Flagellin_IN"/>
    <property type="match status" value="1"/>
</dbReference>
<dbReference type="eggNOG" id="COG1345">
    <property type="taxonomic scope" value="Bacteria"/>
</dbReference>
<dbReference type="AlphaFoldDB" id="A0A0A3Z6N6"/>
<comment type="function">
    <text evidence="6">Required for the morphogenesis and for the elongation of the flagellar filament by facilitating polymerization of the flagellin monomers at the tip of growing filament. Forms a capping structure, which prevents flagellin subunits (transported through the central channel of the flagellum) from leaking out without polymerization at the distal end.</text>
</comment>
<dbReference type="GO" id="GO:0005576">
    <property type="term" value="C:extracellular region"/>
    <property type="evidence" value="ECO:0007669"/>
    <property type="project" value="UniProtKB-SubCell"/>
</dbReference>
<keyword evidence="5 7" id="KW-0975">Bacterial flagellum</keyword>
<name>A0A0A3Z6N6_9GAMM</name>